<accession>G2YAD1</accession>
<dbReference type="EMBL" id="FQ790303">
    <property type="protein sequence ID" value="CCD34172.1"/>
    <property type="molecule type" value="Genomic_DNA"/>
</dbReference>
<evidence type="ECO:0000313" key="1">
    <source>
        <dbReference type="EMBL" id="CCD34172.1"/>
    </source>
</evidence>
<protein>
    <submittedName>
        <fullName evidence="1">Uncharacterized protein</fullName>
    </submittedName>
</protein>
<sequence length="58" mass="6887">MTYAPEKVFCLELKSKLVMLKTIYKNHRGIKYRNLHSHRIRTRIGPPFHIFHSSASHP</sequence>
<name>G2YAD1_BOTF4</name>
<evidence type="ECO:0000313" key="2">
    <source>
        <dbReference type="Proteomes" id="UP000008177"/>
    </source>
</evidence>
<dbReference type="InParanoid" id="G2YAD1"/>
<organism evidence="1 2">
    <name type="scientific">Botryotinia fuckeliana (strain T4)</name>
    <name type="common">Noble rot fungus</name>
    <name type="synonym">Botrytis cinerea</name>
    <dbReference type="NCBI Taxonomy" id="999810"/>
    <lineage>
        <taxon>Eukaryota</taxon>
        <taxon>Fungi</taxon>
        <taxon>Dikarya</taxon>
        <taxon>Ascomycota</taxon>
        <taxon>Pezizomycotina</taxon>
        <taxon>Leotiomycetes</taxon>
        <taxon>Helotiales</taxon>
        <taxon>Sclerotiniaceae</taxon>
        <taxon>Botrytis</taxon>
    </lineage>
</organism>
<proteinExistence type="predicted"/>
<gene>
    <name evidence="1" type="ORF">BofuT4_uP105150.1</name>
</gene>
<dbReference type="AlphaFoldDB" id="G2YAD1"/>
<dbReference type="HOGENOM" id="CLU_2978863_0_0_1"/>
<dbReference type="Proteomes" id="UP000008177">
    <property type="component" value="Unplaced contigs"/>
</dbReference>
<reference evidence="2" key="1">
    <citation type="journal article" date="2011" name="PLoS Genet.">
        <title>Genomic analysis of the necrotrophic fungal pathogens Sclerotinia sclerotiorum and Botrytis cinerea.</title>
        <authorList>
            <person name="Amselem J."/>
            <person name="Cuomo C.A."/>
            <person name="van Kan J.A."/>
            <person name="Viaud M."/>
            <person name="Benito E.P."/>
            <person name="Couloux A."/>
            <person name="Coutinho P.M."/>
            <person name="de Vries R.P."/>
            <person name="Dyer P.S."/>
            <person name="Fillinger S."/>
            <person name="Fournier E."/>
            <person name="Gout L."/>
            <person name="Hahn M."/>
            <person name="Kohn L."/>
            <person name="Lapalu N."/>
            <person name="Plummer K.M."/>
            <person name="Pradier J.M."/>
            <person name="Quevillon E."/>
            <person name="Sharon A."/>
            <person name="Simon A."/>
            <person name="ten Have A."/>
            <person name="Tudzynski B."/>
            <person name="Tudzynski P."/>
            <person name="Wincker P."/>
            <person name="Andrew M."/>
            <person name="Anthouard V."/>
            <person name="Beever R.E."/>
            <person name="Beffa R."/>
            <person name="Benoit I."/>
            <person name="Bouzid O."/>
            <person name="Brault B."/>
            <person name="Chen Z."/>
            <person name="Choquer M."/>
            <person name="Collemare J."/>
            <person name="Cotton P."/>
            <person name="Danchin E.G."/>
            <person name="Da Silva C."/>
            <person name="Gautier A."/>
            <person name="Giraud C."/>
            <person name="Giraud T."/>
            <person name="Gonzalez C."/>
            <person name="Grossetete S."/>
            <person name="Guldener U."/>
            <person name="Henrissat B."/>
            <person name="Howlett B.J."/>
            <person name="Kodira C."/>
            <person name="Kretschmer M."/>
            <person name="Lappartient A."/>
            <person name="Leroch M."/>
            <person name="Levis C."/>
            <person name="Mauceli E."/>
            <person name="Neuveglise C."/>
            <person name="Oeser B."/>
            <person name="Pearson M."/>
            <person name="Poulain J."/>
            <person name="Poussereau N."/>
            <person name="Quesneville H."/>
            <person name="Rascle C."/>
            <person name="Schumacher J."/>
            <person name="Segurens B."/>
            <person name="Sexton A."/>
            <person name="Silva E."/>
            <person name="Sirven C."/>
            <person name="Soanes D.M."/>
            <person name="Talbot N.J."/>
            <person name="Templeton M."/>
            <person name="Yandava C."/>
            <person name="Yarden O."/>
            <person name="Zeng Q."/>
            <person name="Rollins J.A."/>
            <person name="Lebrun M.H."/>
            <person name="Dickman M."/>
        </authorList>
    </citation>
    <scope>NUCLEOTIDE SEQUENCE [LARGE SCALE GENOMIC DNA]</scope>
    <source>
        <strain evidence="2">T4</strain>
    </source>
</reference>